<evidence type="ECO:0000313" key="12">
    <source>
        <dbReference type="EMBL" id="PWW22393.1"/>
    </source>
</evidence>
<protein>
    <submittedName>
        <fullName evidence="12">Small conductance mechanosensitive channel</fullName>
    </submittedName>
</protein>
<dbReference type="Pfam" id="PF21082">
    <property type="entry name" value="MS_channel_3rd"/>
    <property type="match status" value="1"/>
</dbReference>
<dbReference type="Gene3D" id="1.10.287.1260">
    <property type="match status" value="1"/>
</dbReference>
<evidence type="ECO:0000259" key="10">
    <source>
        <dbReference type="Pfam" id="PF21082"/>
    </source>
</evidence>
<comment type="subcellular location">
    <subcellularLocation>
        <location evidence="1">Cell membrane</location>
        <topology evidence="1">Multi-pass membrane protein</topology>
    </subcellularLocation>
</comment>
<evidence type="ECO:0000313" key="13">
    <source>
        <dbReference type="Proteomes" id="UP000246661"/>
    </source>
</evidence>
<accession>A0A317QHC2</accession>
<dbReference type="InterPro" id="IPR023408">
    <property type="entry name" value="MscS_beta-dom_sf"/>
</dbReference>
<evidence type="ECO:0000256" key="7">
    <source>
        <dbReference type="SAM" id="MobiDB-lite"/>
    </source>
</evidence>
<name>A0A317QHC2_9ACTN</name>
<dbReference type="SUPFAM" id="SSF82861">
    <property type="entry name" value="Mechanosensitive channel protein MscS (YggB), transmembrane region"/>
    <property type="match status" value="1"/>
</dbReference>
<dbReference type="RefSeq" id="WP_110007530.1">
    <property type="nucleotide sequence ID" value="NZ_QGTX01000001.1"/>
</dbReference>
<sequence length="298" mass="31753">MAPLTALLDWLAGRGLEIVLIVLGSVLLARFISWAGDRITSRIDARSTGGDVLVRSEAAKHRHSLTQVLRWALIVLVYAVAVFYVLDRLGVPVTGLVAPATVLGVGLGFGAQRIVGDVLAGFFLITERQYGFGDVVSIAVVGGGDPAEGTVEDVTLRITRLRSADGEVVTVPNGQIVKVVNLSRDWARAVVDVPVPTSADVTRVNGILREVGRQAFADDDLRRLLLDEPSVMGVESIDLDQVNVRVVARTLPGRQFEVGRDLRARIVLAFARAGLNLTPGPEPAPAPAPAPTRQGAQQ</sequence>
<evidence type="ECO:0000256" key="2">
    <source>
        <dbReference type="ARBA" id="ARBA00008017"/>
    </source>
</evidence>
<keyword evidence="5 8" id="KW-1133">Transmembrane helix</keyword>
<dbReference type="InterPro" id="IPR011066">
    <property type="entry name" value="MscS_channel_C_sf"/>
</dbReference>
<evidence type="ECO:0000256" key="8">
    <source>
        <dbReference type="SAM" id="Phobius"/>
    </source>
</evidence>
<keyword evidence="6 8" id="KW-0472">Membrane</keyword>
<keyword evidence="4 8" id="KW-0812">Transmembrane</keyword>
<dbReference type="Proteomes" id="UP000246661">
    <property type="component" value="Unassembled WGS sequence"/>
</dbReference>
<evidence type="ECO:0000256" key="6">
    <source>
        <dbReference type="ARBA" id="ARBA00023136"/>
    </source>
</evidence>
<feature type="transmembrane region" description="Helical" evidence="8">
    <location>
        <begin position="92"/>
        <end position="111"/>
    </location>
</feature>
<feature type="domain" description="Mechanosensitive ion channel MscS" evidence="9">
    <location>
        <begin position="114"/>
        <end position="184"/>
    </location>
</feature>
<dbReference type="InterPro" id="IPR011014">
    <property type="entry name" value="MscS_channel_TM-2"/>
</dbReference>
<evidence type="ECO:0000256" key="1">
    <source>
        <dbReference type="ARBA" id="ARBA00004651"/>
    </source>
</evidence>
<feature type="compositionally biased region" description="Pro residues" evidence="7">
    <location>
        <begin position="280"/>
        <end position="290"/>
    </location>
</feature>
<dbReference type="InterPro" id="IPR006685">
    <property type="entry name" value="MscS_channel_2nd"/>
</dbReference>
<feature type="domain" description="Mechanosensitive ion channel MscS C-terminal" evidence="10">
    <location>
        <begin position="190"/>
        <end position="276"/>
    </location>
</feature>
<evidence type="ECO:0000259" key="9">
    <source>
        <dbReference type="Pfam" id="PF00924"/>
    </source>
</evidence>
<evidence type="ECO:0000256" key="3">
    <source>
        <dbReference type="ARBA" id="ARBA00022475"/>
    </source>
</evidence>
<dbReference type="SUPFAM" id="SSF82689">
    <property type="entry name" value="Mechanosensitive channel protein MscS (YggB), C-terminal domain"/>
    <property type="match status" value="1"/>
</dbReference>
<feature type="transmembrane region" description="Helical" evidence="8">
    <location>
        <begin position="68"/>
        <end position="86"/>
    </location>
</feature>
<dbReference type="InterPro" id="IPR010920">
    <property type="entry name" value="LSM_dom_sf"/>
</dbReference>
<organism evidence="12 13">
    <name type="scientific">Geodermatophilus normandii</name>
    <dbReference type="NCBI Taxonomy" id="1137989"/>
    <lineage>
        <taxon>Bacteria</taxon>
        <taxon>Bacillati</taxon>
        <taxon>Actinomycetota</taxon>
        <taxon>Actinomycetes</taxon>
        <taxon>Geodermatophilales</taxon>
        <taxon>Geodermatophilaceae</taxon>
        <taxon>Geodermatophilus</taxon>
    </lineage>
</organism>
<feature type="transmembrane region" description="Helical" evidence="8">
    <location>
        <begin position="12"/>
        <end position="32"/>
    </location>
</feature>
<dbReference type="OrthoDB" id="4638917at2"/>
<dbReference type="Gene3D" id="3.30.70.100">
    <property type="match status" value="1"/>
</dbReference>
<dbReference type="Gene3D" id="2.30.30.60">
    <property type="match status" value="1"/>
</dbReference>
<dbReference type="InterPro" id="IPR049142">
    <property type="entry name" value="MS_channel_1st"/>
</dbReference>
<dbReference type="PANTHER" id="PTHR30460">
    <property type="entry name" value="MODERATE CONDUCTANCE MECHANOSENSITIVE CHANNEL YBIO"/>
    <property type="match status" value="1"/>
</dbReference>
<gene>
    <name evidence="12" type="ORF">JD79_01545</name>
</gene>
<evidence type="ECO:0000256" key="5">
    <source>
        <dbReference type="ARBA" id="ARBA00022989"/>
    </source>
</evidence>
<feature type="region of interest" description="Disordered" evidence="7">
    <location>
        <begin position="278"/>
        <end position="298"/>
    </location>
</feature>
<reference evidence="13" key="1">
    <citation type="submission" date="2018-05" db="EMBL/GenBank/DDBJ databases">
        <authorList>
            <person name="Klenk H.-P."/>
            <person name="Huntemann M."/>
            <person name="Clum A."/>
            <person name="Pillay M."/>
            <person name="Palaniappan K."/>
            <person name="Varghese N."/>
            <person name="Mikhailova N."/>
            <person name="Stamatis D."/>
            <person name="Reddy T."/>
            <person name="Daum C."/>
            <person name="Shapiro N."/>
            <person name="Ivanova N."/>
            <person name="Kyrpides N."/>
            <person name="Woyke T."/>
        </authorList>
    </citation>
    <scope>NUCLEOTIDE SEQUENCE [LARGE SCALE GENOMIC DNA]</scope>
    <source>
        <strain evidence="13">DSM 45417</strain>
    </source>
</reference>
<proteinExistence type="inferred from homology"/>
<dbReference type="EMBL" id="QGTX01000001">
    <property type="protein sequence ID" value="PWW22393.1"/>
    <property type="molecule type" value="Genomic_DNA"/>
</dbReference>
<evidence type="ECO:0000259" key="11">
    <source>
        <dbReference type="Pfam" id="PF21088"/>
    </source>
</evidence>
<dbReference type="SUPFAM" id="SSF50182">
    <property type="entry name" value="Sm-like ribonucleoproteins"/>
    <property type="match status" value="1"/>
</dbReference>
<comment type="similarity">
    <text evidence="2">Belongs to the MscS (TC 1.A.23) family.</text>
</comment>
<keyword evidence="13" id="KW-1185">Reference proteome</keyword>
<dbReference type="AlphaFoldDB" id="A0A317QHC2"/>
<dbReference type="FunFam" id="2.30.30.60:FF:000001">
    <property type="entry name" value="MscS Mechanosensitive ion channel"/>
    <property type="match status" value="1"/>
</dbReference>
<dbReference type="Pfam" id="PF21088">
    <property type="entry name" value="MS_channel_1st"/>
    <property type="match status" value="1"/>
</dbReference>
<dbReference type="InterPro" id="IPR049278">
    <property type="entry name" value="MS_channel_C"/>
</dbReference>
<dbReference type="InterPro" id="IPR045276">
    <property type="entry name" value="YbiO_bact"/>
</dbReference>
<comment type="caution">
    <text evidence="12">The sequence shown here is derived from an EMBL/GenBank/DDBJ whole genome shotgun (WGS) entry which is preliminary data.</text>
</comment>
<dbReference type="GO" id="GO:0008381">
    <property type="term" value="F:mechanosensitive monoatomic ion channel activity"/>
    <property type="evidence" value="ECO:0007669"/>
    <property type="project" value="InterPro"/>
</dbReference>
<dbReference type="Pfam" id="PF00924">
    <property type="entry name" value="MS_channel_2nd"/>
    <property type="match status" value="1"/>
</dbReference>
<dbReference type="PANTHER" id="PTHR30460:SF0">
    <property type="entry name" value="MODERATE CONDUCTANCE MECHANOSENSITIVE CHANNEL YBIO"/>
    <property type="match status" value="1"/>
</dbReference>
<dbReference type="GO" id="GO:0005886">
    <property type="term" value="C:plasma membrane"/>
    <property type="evidence" value="ECO:0007669"/>
    <property type="project" value="UniProtKB-SubCell"/>
</dbReference>
<keyword evidence="3" id="KW-1003">Cell membrane</keyword>
<evidence type="ECO:0000256" key="4">
    <source>
        <dbReference type="ARBA" id="ARBA00022692"/>
    </source>
</evidence>
<feature type="domain" description="Mechanosensitive ion channel transmembrane helices 2/3" evidence="11">
    <location>
        <begin position="72"/>
        <end position="112"/>
    </location>
</feature>